<comment type="caution">
    <text evidence="1">The sequence shown here is derived from an EMBL/GenBank/DDBJ whole genome shotgun (WGS) entry which is preliminary data.</text>
</comment>
<protein>
    <recommendedName>
        <fullName evidence="3">DUF83 domain-containing protein</fullName>
    </recommendedName>
</protein>
<keyword evidence="2" id="KW-1185">Reference proteome</keyword>
<gene>
    <name evidence="1" type="ORF">HMPREF0179_02698</name>
</gene>
<dbReference type="RefSeq" id="WP_005028735.1">
    <property type="nucleotide sequence ID" value="NZ_KE150238.1"/>
</dbReference>
<organism evidence="1 2">
    <name type="scientific">Bilophila wadsworthia (strain 3_1_6)</name>
    <dbReference type="NCBI Taxonomy" id="563192"/>
    <lineage>
        <taxon>Bacteria</taxon>
        <taxon>Pseudomonadati</taxon>
        <taxon>Thermodesulfobacteriota</taxon>
        <taxon>Desulfovibrionia</taxon>
        <taxon>Desulfovibrionales</taxon>
        <taxon>Desulfovibrionaceae</taxon>
        <taxon>Bilophila</taxon>
    </lineage>
</organism>
<sequence length="392" mass="43944">MDGTIRNTGAEGVLEILCCGLERDAEQRTANRLGDRSRYVGLSDIAKMLGCPRAALAAKLCLPEYKNAGEALKHQLLLQRGHWFETGVHQALMRYALSPLSQLEIEISHEDVPIKAHLDFTLISTQPQPTVRILEVKSTAKLPATLSESYAMQIGGQTALLKAYWNLPVFNLVQDTGEVLHHRTFLEICNECLGVSLPDASACDIQGWVLCLSMCDAKAFGPFLPENMDFARCLDMASEFWEAMNDLKENRLNLNTIRTAQELAPLCPSCFWKEDCPRFKGSSHPEWDAALAQLMDLKVQKKSLDEAIGELEVRLKVAYQLSHTVRGEWINTGNHTFRVIPQSGRVTLDRKRLAEELKNLLGEQKAQTLMARCEKQGEPFGRLYAVQTANEF</sequence>
<dbReference type="STRING" id="563192.HMPREF0179_02698"/>
<dbReference type="AlphaFoldDB" id="E5Y930"/>
<name>E5Y930_BILW3</name>
<reference evidence="1 2" key="2">
    <citation type="submission" date="2013-04" db="EMBL/GenBank/DDBJ databases">
        <title>The Genome Sequence of Bilophila wadsworthia 3_1_6.</title>
        <authorList>
            <consortium name="The Broad Institute Genomics Platform"/>
            <person name="Earl A."/>
            <person name="Ward D."/>
            <person name="Feldgarden M."/>
            <person name="Gevers D."/>
            <person name="Sibley C."/>
            <person name="Strauss J."/>
            <person name="Allen-Vercoe E."/>
            <person name="Walker B."/>
            <person name="Young S."/>
            <person name="Zeng Q."/>
            <person name="Gargeya S."/>
            <person name="Fitzgerald M."/>
            <person name="Haas B."/>
            <person name="Abouelleil A."/>
            <person name="Allen A.W."/>
            <person name="Alvarado L."/>
            <person name="Arachchi H.M."/>
            <person name="Berlin A.M."/>
            <person name="Chapman S.B."/>
            <person name="Gainer-Dewar J."/>
            <person name="Goldberg J."/>
            <person name="Griggs A."/>
            <person name="Gujja S."/>
            <person name="Hansen M."/>
            <person name="Howarth C."/>
            <person name="Imamovic A."/>
            <person name="Ireland A."/>
            <person name="Larimer J."/>
            <person name="McCowan C."/>
            <person name="Murphy C."/>
            <person name="Pearson M."/>
            <person name="Poon T.W."/>
            <person name="Priest M."/>
            <person name="Roberts A."/>
            <person name="Saif S."/>
            <person name="Shea T."/>
            <person name="Sisk P."/>
            <person name="Sykes S."/>
            <person name="Wortman J."/>
            <person name="Nusbaum C."/>
            <person name="Birren B."/>
        </authorList>
    </citation>
    <scope>NUCLEOTIDE SEQUENCE [LARGE SCALE GENOMIC DNA]</scope>
    <source>
        <strain evidence="1 2">3_1_6</strain>
    </source>
</reference>
<dbReference type="InterPro" id="IPR011604">
    <property type="entry name" value="PDDEXK-like_dom_sf"/>
</dbReference>
<proteinExistence type="predicted"/>
<dbReference type="EMBL" id="ADCP02000001">
    <property type="protein sequence ID" value="EFV43507.1"/>
    <property type="molecule type" value="Genomic_DNA"/>
</dbReference>
<dbReference type="Proteomes" id="UP000006034">
    <property type="component" value="Unassembled WGS sequence"/>
</dbReference>
<dbReference type="Gene3D" id="3.90.320.10">
    <property type="match status" value="1"/>
</dbReference>
<dbReference type="eggNOG" id="COG5377">
    <property type="taxonomic scope" value="Bacteria"/>
</dbReference>
<dbReference type="GeneID" id="78084908"/>
<evidence type="ECO:0000313" key="1">
    <source>
        <dbReference type="EMBL" id="EFV43507.1"/>
    </source>
</evidence>
<dbReference type="OrthoDB" id="5391691at2"/>
<evidence type="ECO:0008006" key="3">
    <source>
        <dbReference type="Google" id="ProtNLM"/>
    </source>
</evidence>
<evidence type="ECO:0000313" key="2">
    <source>
        <dbReference type="Proteomes" id="UP000006034"/>
    </source>
</evidence>
<accession>E5Y930</accession>
<reference evidence="1 2" key="1">
    <citation type="submission" date="2010-10" db="EMBL/GenBank/DDBJ databases">
        <authorList>
            <consortium name="The Broad Institute Genome Sequencing Platform"/>
            <person name="Ward D."/>
            <person name="Earl A."/>
            <person name="Feldgarden M."/>
            <person name="Young S.K."/>
            <person name="Gargeya S."/>
            <person name="Zeng Q."/>
            <person name="Alvarado L."/>
            <person name="Berlin A."/>
            <person name="Bochicchio J."/>
            <person name="Chapman S.B."/>
            <person name="Chen Z."/>
            <person name="Freedman E."/>
            <person name="Gellesch M."/>
            <person name="Goldberg J."/>
            <person name="Griggs A."/>
            <person name="Gujja S."/>
            <person name="Heilman E."/>
            <person name="Heiman D."/>
            <person name="Howarth C."/>
            <person name="Mehta T."/>
            <person name="Neiman D."/>
            <person name="Pearson M."/>
            <person name="Roberts A."/>
            <person name="Saif S."/>
            <person name="Shea T."/>
            <person name="Shenoy N."/>
            <person name="Sisk P."/>
            <person name="Stolte C."/>
            <person name="Sykes S."/>
            <person name="White J."/>
            <person name="Yandava C."/>
            <person name="Allen-Vercoe E."/>
            <person name="Sibley C."/>
            <person name="Ambrose C.E."/>
            <person name="Strauss J."/>
            <person name="Daigneault M."/>
            <person name="Haas B."/>
            <person name="Nusbaum C."/>
            <person name="Birren B."/>
        </authorList>
    </citation>
    <scope>NUCLEOTIDE SEQUENCE [LARGE SCALE GENOMIC DNA]</scope>
    <source>
        <strain evidence="1 2">3_1_6</strain>
    </source>
</reference>
<dbReference type="HOGENOM" id="CLU_682698_0_0_7"/>